<evidence type="ECO:0000313" key="2">
    <source>
        <dbReference type="Proteomes" id="UP001374535"/>
    </source>
</evidence>
<keyword evidence="2" id="KW-1185">Reference proteome</keyword>
<name>A0AAQ3NZX8_VIGMU</name>
<dbReference type="EMBL" id="CP144698">
    <property type="protein sequence ID" value="WVZ17393.1"/>
    <property type="molecule type" value="Genomic_DNA"/>
</dbReference>
<reference evidence="1 2" key="1">
    <citation type="journal article" date="2023" name="Life. Sci Alliance">
        <title>Evolutionary insights into 3D genome organization and epigenetic landscape of Vigna mungo.</title>
        <authorList>
            <person name="Junaid A."/>
            <person name="Singh B."/>
            <person name="Bhatia S."/>
        </authorList>
    </citation>
    <scope>NUCLEOTIDE SEQUENCE [LARGE SCALE GENOMIC DNA]</scope>
    <source>
        <strain evidence="1">Urdbean</strain>
    </source>
</reference>
<gene>
    <name evidence="1" type="ORF">V8G54_010375</name>
</gene>
<dbReference type="AlphaFoldDB" id="A0AAQ3NZX8"/>
<dbReference type="Proteomes" id="UP001374535">
    <property type="component" value="Chromosome 3"/>
</dbReference>
<protein>
    <submittedName>
        <fullName evidence="1">Uncharacterized protein</fullName>
    </submittedName>
</protein>
<organism evidence="1 2">
    <name type="scientific">Vigna mungo</name>
    <name type="common">Black gram</name>
    <name type="synonym">Phaseolus mungo</name>
    <dbReference type="NCBI Taxonomy" id="3915"/>
    <lineage>
        <taxon>Eukaryota</taxon>
        <taxon>Viridiplantae</taxon>
        <taxon>Streptophyta</taxon>
        <taxon>Embryophyta</taxon>
        <taxon>Tracheophyta</taxon>
        <taxon>Spermatophyta</taxon>
        <taxon>Magnoliopsida</taxon>
        <taxon>eudicotyledons</taxon>
        <taxon>Gunneridae</taxon>
        <taxon>Pentapetalae</taxon>
        <taxon>rosids</taxon>
        <taxon>fabids</taxon>
        <taxon>Fabales</taxon>
        <taxon>Fabaceae</taxon>
        <taxon>Papilionoideae</taxon>
        <taxon>50 kb inversion clade</taxon>
        <taxon>NPAAA clade</taxon>
        <taxon>indigoferoid/millettioid clade</taxon>
        <taxon>Phaseoleae</taxon>
        <taxon>Vigna</taxon>
    </lineage>
</organism>
<accession>A0AAQ3NZX8</accession>
<proteinExistence type="predicted"/>
<evidence type="ECO:0000313" key="1">
    <source>
        <dbReference type="EMBL" id="WVZ17393.1"/>
    </source>
</evidence>
<sequence length="164" mass="17782">MMILTTRPNAETKNIKKPSTLLGPAMILSMASYTRIPASNHINWIETKAPRISIRKNPYDWRGVASHPAAHKENKEMAKAATSESKCAASVSIARLLALMPPTTSTVIKITQRITAIRSFRIEVDLSSESLEMDSASANPHGASPQIFLPPSGKSPLISITCVC</sequence>